<dbReference type="CDD" id="cd00146">
    <property type="entry name" value="PKD"/>
    <property type="match status" value="1"/>
</dbReference>
<dbReference type="InterPro" id="IPR022409">
    <property type="entry name" value="PKD/Chitinase_dom"/>
</dbReference>
<dbReference type="SMART" id="SM00089">
    <property type="entry name" value="PKD"/>
    <property type="match status" value="1"/>
</dbReference>
<dbReference type="PRINTS" id="PR01217">
    <property type="entry name" value="PRICHEXTENSN"/>
</dbReference>
<keyword evidence="2" id="KW-0812">Transmembrane</keyword>
<evidence type="ECO:0000259" key="3">
    <source>
        <dbReference type="PROSITE" id="PS50093"/>
    </source>
</evidence>
<dbReference type="InterPro" id="IPR013783">
    <property type="entry name" value="Ig-like_fold"/>
</dbReference>
<gene>
    <name evidence="4" type="ORF">FHS34_003758</name>
</gene>
<dbReference type="InterPro" id="IPR035986">
    <property type="entry name" value="PKD_dom_sf"/>
</dbReference>
<dbReference type="GO" id="GO:0005975">
    <property type="term" value="P:carbohydrate metabolic process"/>
    <property type="evidence" value="ECO:0007669"/>
    <property type="project" value="UniProtKB-ARBA"/>
</dbReference>
<feature type="region of interest" description="Disordered" evidence="1">
    <location>
        <begin position="384"/>
        <end position="528"/>
    </location>
</feature>
<dbReference type="AlphaFoldDB" id="A0A7W9US67"/>
<feature type="compositionally biased region" description="Polar residues" evidence="1">
    <location>
        <begin position="491"/>
        <end position="504"/>
    </location>
</feature>
<dbReference type="InterPro" id="IPR044060">
    <property type="entry name" value="Bacterial_rp_domain"/>
</dbReference>
<keyword evidence="2" id="KW-1133">Transmembrane helix</keyword>
<dbReference type="SUPFAM" id="SSF63825">
    <property type="entry name" value="YWTD domain"/>
    <property type="match status" value="1"/>
</dbReference>
<dbReference type="PROSITE" id="PS50093">
    <property type="entry name" value="PKD"/>
    <property type="match status" value="1"/>
</dbReference>
<keyword evidence="2" id="KW-0472">Membrane</keyword>
<evidence type="ECO:0000256" key="1">
    <source>
        <dbReference type="SAM" id="MobiDB-lite"/>
    </source>
</evidence>
<feature type="compositionally biased region" description="Low complexity" evidence="1">
    <location>
        <begin position="444"/>
        <end position="457"/>
    </location>
</feature>
<feature type="compositionally biased region" description="Low complexity" evidence="1">
    <location>
        <begin position="422"/>
        <end position="436"/>
    </location>
</feature>
<name>A0A7W9US67_9ACTN</name>
<dbReference type="Pfam" id="PF18998">
    <property type="entry name" value="Flg_new_2"/>
    <property type="match status" value="1"/>
</dbReference>
<dbReference type="Gene3D" id="2.60.40.10">
    <property type="entry name" value="Immunoglobulins"/>
    <property type="match status" value="1"/>
</dbReference>
<dbReference type="RefSeq" id="WP_184966683.1">
    <property type="nucleotide sequence ID" value="NZ_BAAAWF010000051.1"/>
</dbReference>
<sequence length="822" mass="84575">MARARLTRAQLGEAARWLLRGRRASLIAWTLAGALALGVVVIAGAEEGYTAKRPRLLSGAAWLPSTKAGQLALLDGATAEVAAQVKVSSGGGDLDVVQQDSHAYVVNTSRGFVRRVNGATLAVTPALAGGDPGARPLPDAGKGLRVFAGPGVLYAVDTEHGVLVQTDPVTLARRGDLQPLAADAAPESTVLDDHGALWALDDRTGDLNILRAGHRVTRRGVKAPGPGRLVVAGGAPVLVDTAARTASLLDRDSGEPASAVPLELRDGDEVAISGSPHSARLYVVSRGVLTICELKSTNCGRAISLGRSGDGFGAAVENGGRLFVPNYVTGRVWIVDLATSKVVAQPEVLDPPTRFQLLTRDGVVFFNDPASERAGIIRLDGDVLKVPKYDPGNPDKGLTERPDDEGGLSPEHPTERPDDPESSPAPTPSSDVSVPPDSSPPPDSGGTPPSQPSTGGPKPLPSTGPSGPSTPPPPTTSPPPSTSPPPGPPTVSISLSQTTATTDEPVTLRATAPTGKPSPTGATWTFGDGKTGSGVLTSHAWTTPDTFQINVTATFPGGRTAVAAASVQITERPVLTVQTPLGGKVTGGGIDCAPTCTKAADPGETITLTAQPSTGFRVRGWGGACSGTAATCVVTMDAGKTVSVQFARDSLALIPLAPAAAWRTGVGPIPWSGTSAVNGGPDANPDGFALLRPAGSLLLEDRTDPEYLETHPQWVNNGWIEGDFTLPAPVVPGDRFRTTLGFMAVANPPSAGEADFVVLAVFPNGSVLELSRTHDRGDDGVMHPLDVDLSQAVGATKIRLRAEAGAKADQDWCSWVNPRIEG</sequence>
<accession>A0A7W9US67</accession>
<protein>
    <recommendedName>
        <fullName evidence="3">PKD domain-containing protein</fullName>
    </recommendedName>
</protein>
<organism evidence="4 5">
    <name type="scientific">Streptomyces echinatus</name>
    <dbReference type="NCBI Taxonomy" id="67293"/>
    <lineage>
        <taxon>Bacteria</taxon>
        <taxon>Bacillati</taxon>
        <taxon>Actinomycetota</taxon>
        <taxon>Actinomycetes</taxon>
        <taxon>Kitasatosporales</taxon>
        <taxon>Streptomycetaceae</taxon>
        <taxon>Streptomyces</taxon>
    </lineage>
</organism>
<dbReference type="SUPFAM" id="SSF49299">
    <property type="entry name" value="PKD domain"/>
    <property type="match status" value="1"/>
</dbReference>
<evidence type="ECO:0000313" key="4">
    <source>
        <dbReference type="EMBL" id="MBB5928289.1"/>
    </source>
</evidence>
<dbReference type="InterPro" id="IPR015943">
    <property type="entry name" value="WD40/YVTN_repeat-like_dom_sf"/>
</dbReference>
<keyword evidence="5" id="KW-1185">Reference proteome</keyword>
<dbReference type="Pfam" id="PF18911">
    <property type="entry name" value="PKD_4"/>
    <property type="match status" value="1"/>
</dbReference>
<reference evidence="4 5" key="1">
    <citation type="submission" date="2020-08" db="EMBL/GenBank/DDBJ databases">
        <title>Genomic Encyclopedia of Type Strains, Phase III (KMG-III): the genomes of soil and plant-associated and newly described type strains.</title>
        <authorList>
            <person name="Whitman W."/>
        </authorList>
    </citation>
    <scope>NUCLEOTIDE SEQUENCE [LARGE SCALE GENOMIC DNA]</scope>
    <source>
        <strain evidence="4 5">CECT 3313</strain>
    </source>
</reference>
<dbReference type="InterPro" id="IPR000601">
    <property type="entry name" value="PKD_dom"/>
</dbReference>
<comment type="caution">
    <text evidence="4">The sequence shown here is derived from an EMBL/GenBank/DDBJ whole genome shotgun (WGS) entry which is preliminary data.</text>
</comment>
<dbReference type="EMBL" id="JACHJK010000006">
    <property type="protein sequence ID" value="MBB5928289.1"/>
    <property type="molecule type" value="Genomic_DNA"/>
</dbReference>
<evidence type="ECO:0000256" key="2">
    <source>
        <dbReference type="SAM" id="Phobius"/>
    </source>
</evidence>
<feature type="transmembrane region" description="Helical" evidence="2">
    <location>
        <begin position="26"/>
        <end position="45"/>
    </location>
</feature>
<dbReference type="Gene3D" id="2.130.10.10">
    <property type="entry name" value="YVTN repeat-like/Quinoprotein amine dehydrogenase"/>
    <property type="match status" value="1"/>
</dbReference>
<feature type="compositionally biased region" description="Pro residues" evidence="1">
    <location>
        <begin position="458"/>
        <end position="489"/>
    </location>
</feature>
<dbReference type="Proteomes" id="UP000585836">
    <property type="component" value="Unassembled WGS sequence"/>
</dbReference>
<feature type="domain" description="PKD" evidence="3">
    <location>
        <begin position="514"/>
        <end position="570"/>
    </location>
</feature>
<evidence type="ECO:0000313" key="5">
    <source>
        <dbReference type="Proteomes" id="UP000585836"/>
    </source>
</evidence>
<proteinExistence type="predicted"/>